<sequence>MPLENDIDKVLIIGSGPTLVGSVAEMDLLANDAIDALVEEGIHVVLVNPNPATVSTDKREGVTVYLEPMTLDFFKRILRMEEPDAIITAFGSTTSLKVAKKLLQDGILQQMHIRLLTLNHLALAMDDQKQRNKFLSEIGVNVNLSWQLNDRLLVNQIANLAKQVKDSVVFPVQVTKYHKYVHNEHLRFDTASKLLDYFKNEHQNDDFSWKNYHLVEDLSSWKEITVNVIRDQLGNLVFINFIDSLESVGINSGDSIAIMPALTLNNDQVQELRSISSKIVNKLEIVGIASIHFAIKHHGTQIQTKVLSIKSRLTRSAAWIQRSGIYSVGYVVAKIAIGYQLSEITDPASGLCAAIEPTLDTISIRAPYWSLTETGTNHYHLGNLMQASGEALGIGRNFESAFLKALDSTMNSNVAWYVLRTSLFKDKAQLIDELKSPDDLHLIKTLAAIAKGAGYAELQNSIHLHPIYYQKLKHIVDHARKIKSATELDANLLSHAKRYGFTNEIIANLRNETVQKIDRLIEKYNIRPSYIQLDGSAGFHRPNVNAYYSAYDVENELEPLQADKKILIIGMLPLQVSVTNEFDYMLSHVIKTLHNNNYATILLSNNSESVSSRYKDLDRVYFDPITVENILAITKKEHINQVLIQFSGKKVNSLSQKLRDHGIDIIGEDFDPFVGISSLINEELDDNGFIKKVPSLVTTNIDDIIEFTDRFGFPILIGGFDHNIKQKSAVVYDLPAVKKYLHENNPEKITISRFIEGQKYEVTAISDGTNVTIPGIIEHLEQTGSHASDSIAVFRPQNLSITGQNRLANSAITFIKKLHTRGIFNLHFLKVENKIFLLQIKPYAGHNVAFLSKALKNDLTAYTVEVLIGKSLTELNCKEELWPTNDYIHVKMPVFSFINYHSENTFDSKMKSSGSVMGRDTQLAKALYKGYEASDLHIPSYGTIFISVRDEDKNKIISLARRFDRLGFKLIATEGTANVLAEAGITTGVVEKIHQDSYKILNRIRRHKINMVINITNLSDTASDDAIRIRDQALFTHIPVFSSIETTELILNVLEALALTTQPI</sequence>
<dbReference type="InterPro" id="IPR011761">
    <property type="entry name" value="ATP-grasp"/>
</dbReference>
<dbReference type="InterPro" id="IPR005479">
    <property type="entry name" value="CPAse_ATP-bd"/>
</dbReference>
<evidence type="ECO:0000256" key="2">
    <source>
        <dbReference type="ARBA" id="ARBA00001946"/>
    </source>
</evidence>
<feature type="domain" description="ATP-grasp" evidence="18">
    <location>
        <begin position="132"/>
        <end position="336"/>
    </location>
</feature>
<dbReference type="NCBIfam" id="NF003671">
    <property type="entry name" value="PRK05294.1"/>
    <property type="match status" value="1"/>
</dbReference>
<evidence type="ECO:0000256" key="17">
    <source>
        <dbReference type="PROSITE-ProRule" id="PRU00409"/>
    </source>
</evidence>
<evidence type="ECO:0000256" key="16">
    <source>
        <dbReference type="ARBA" id="ARBA00048816"/>
    </source>
</evidence>
<accession>I7K234</accession>
<dbReference type="Pfam" id="PF02142">
    <property type="entry name" value="MGS"/>
    <property type="match status" value="1"/>
</dbReference>
<dbReference type="Gene3D" id="3.40.50.20">
    <property type="match status" value="2"/>
</dbReference>
<comment type="pathway">
    <text evidence="3">Amino-acid biosynthesis; L-arginine biosynthesis; carbamoyl phosphate from bicarbonate: step 1/1.</text>
</comment>
<dbReference type="SUPFAM" id="SSF52440">
    <property type="entry name" value="PreATP-grasp domain"/>
    <property type="match status" value="2"/>
</dbReference>
<dbReference type="AlphaFoldDB" id="I7K234"/>
<dbReference type="STRING" id="1423751.FC38_GL000671"/>
<evidence type="ECO:0000256" key="13">
    <source>
        <dbReference type="ARBA" id="ARBA00022975"/>
    </source>
</evidence>
<name>I7K234_9LACO</name>
<dbReference type="PATRIC" id="fig|1423751.3.peg.695"/>
<protein>
    <submittedName>
        <fullName evidence="20">Carbamoyl-phosphate synthase, large subunit</fullName>
        <ecNumber evidence="20">6.3.5.5</ecNumber>
    </submittedName>
</protein>
<dbReference type="InterPro" id="IPR005480">
    <property type="entry name" value="CPSase_lsu_oligo"/>
</dbReference>
<comment type="similarity">
    <text evidence="4">Belongs to the CarB family.</text>
</comment>
<keyword evidence="6 20" id="KW-0436">Ligase</keyword>
<evidence type="ECO:0000256" key="10">
    <source>
        <dbReference type="ARBA" id="ARBA00022741"/>
    </source>
</evidence>
<dbReference type="GO" id="GO:0005524">
    <property type="term" value="F:ATP binding"/>
    <property type="evidence" value="ECO:0007669"/>
    <property type="project" value="UniProtKB-UniRule"/>
</dbReference>
<dbReference type="GO" id="GO:0004088">
    <property type="term" value="F:carbamoyl-phosphate synthase (glutamine-hydrolyzing) activity"/>
    <property type="evidence" value="ECO:0007669"/>
    <property type="project" value="UniProtKB-EC"/>
</dbReference>
<keyword evidence="13" id="KW-0665">Pyrimidine biosynthesis</keyword>
<dbReference type="GO" id="GO:0044205">
    <property type="term" value="P:'de novo' UMP biosynthetic process"/>
    <property type="evidence" value="ECO:0007669"/>
    <property type="project" value="UniProtKB-UniPathway"/>
</dbReference>
<evidence type="ECO:0000256" key="5">
    <source>
        <dbReference type="ARBA" id="ARBA00022571"/>
    </source>
</evidence>
<dbReference type="Gene3D" id="3.30.1490.20">
    <property type="entry name" value="ATP-grasp fold, A domain"/>
    <property type="match status" value="1"/>
</dbReference>
<feature type="domain" description="MGS-like" evidence="19">
    <location>
        <begin position="936"/>
        <end position="1064"/>
    </location>
</feature>
<dbReference type="RefSeq" id="WP_008474152.1">
    <property type="nucleotide sequence ID" value="NZ_AYZO01000002.1"/>
</dbReference>
<organism evidence="20 22">
    <name type="scientific">Lactobacillus gigeriorum DSM 23908 = CRBIP 24.85</name>
    <dbReference type="NCBI Taxonomy" id="1423751"/>
    <lineage>
        <taxon>Bacteria</taxon>
        <taxon>Bacillati</taxon>
        <taxon>Bacillota</taxon>
        <taxon>Bacilli</taxon>
        <taxon>Lactobacillales</taxon>
        <taxon>Lactobacillaceae</taxon>
        <taxon>Lactobacillus</taxon>
    </lineage>
</organism>
<keyword evidence="12" id="KW-0460">Magnesium</keyword>
<evidence type="ECO:0000256" key="12">
    <source>
        <dbReference type="ARBA" id="ARBA00022842"/>
    </source>
</evidence>
<dbReference type="PANTHER" id="PTHR11405:SF53">
    <property type="entry name" value="CARBAMOYL-PHOSPHATE SYNTHASE [AMMONIA], MITOCHONDRIAL"/>
    <property type="match status" value="1"/>
</dbReference>
<evidence type="ECO:0000256" key="14">
    <source>
        <dbReference type="ARBA" id="ARBA00023211"/>
    </source>
</evidence>
<comment type="catalytic activity">
    <reaction evidence="15">
        <text>hydrogencarbonate + NH4(+) + 2 ATP = carbamoyl phosphate + 2 ADP + phosphate + 2 H(+)</text>
        <dbReference type="Rhea" id="RHEA:18029"/>
        <dbReference type="ChEBI" id="CHEBI:15378"/>
        <dbReference type="ChEBI" id="CHEBI:17544"/>
        <dbReference type="ChEBI" id="CHEBI:28938"/>
        <dbReference type="ChEBI" id="CHEBI:30616"/>
        <dbReference type="ChEBI" id="CHEBI:43474"/>
        <dbReference type="ChEBI" id="CHEBI:58228"/>
        <dbReference type="ChEBI" id="CHEBI:456216"/>
        <dbReference type="EC" id="6.3.4.16"/>
    </reaction>
</comment>
<evidence type="ECO:0000256" key="4">
    <source>
        <dbReference type="ARBA" id="ARBA00009799"/>
    </source>
</evidence>
<keyword evidence="23" id="KW-1185">Reference proteome</keyword>
<dbReference type="Pfam" id="PF02786">
    <property type="entry name" value="CPSase_L_D2"/>
    <property type="match status" value="1"/>
</dbReference>
<evidence type="ECO:0000256" key="1">
    <source>
        <dbReference type="ARBA" id="ARBA00001936"/>
    </source>
</evidence>
<gene>
    <name evidence="20" type="ORF">BN52_00600</name>
    <name evidence="21" type="ORF">FC38_GL000671</name>
</gene>
<dbReference type="GO" id="GO:0006526">
    <property type="term" value="P:L-arginine biosynthetic process"/>
    <property type="evidence" value="ECO:0007669"/>
    <property type="project" value="UniProtKB-KW"/>
</dbReference>
<dbReference type="Proteomes" id="UP000051521">
    <property type="component" value="Unassembled WGS sequence"/>
</dbReference>
<dbReference type="PRINTS" id="PR00098">
    <property type="entry name" value="CPSASE"/>
</dbReference>
<dbReference type="InterPro" id="IPR005483">
    <property type="entry name" value="CPSase_dom"/>
</dbReference>
<evidence type="ECO:0000256" key="15">
    <source>
        <dbReference type="ARBA" id="ARBA00047359"/>
    </source>
</evidence>
<dbReference type="InterPro" id="IPR036914">
    <property type="entry name" value="MGS-like_dom_sf"/>
</dbReference>
<dbReference type="FunFam" id="3.30.470.20:FF:000026">
    <property type="entry name" value="Carbamoyl-phosphate synthase large chain"/>
    <property type="match status" value="1"/>
</dbReference>
<dbReference type="FunFam" id="3.40.50.20:FF:000001">
    <property type="entry name" value="Carbamoyl-phosphate synthase large chain"/>
    <property type="match status" value="2"/>
</dbReference>
<dbReference type="Gene3D" id="1.10.1030.10">
    <property type="entry name" value="Carbamoyl-phosphate synthetase, large subunit oligomerisation domain"/>
    <property type="match status" value="1"/>
</dbReference>
<evidence type="ECO:0000313" key="22">
    <source>
        <dbReference type="Proteomes" id="UP000009326"/>
    </source>
</evidence>
<keyword evidence="10 17" id="KW-0547">Nucleotide-binding</keyword>
<keyword evidence="9" id="KW-0677">Repeat</keyword>
<keyword evidence="8" id="KW-0479">Metal-binding</keyword>
<dbReference type="PANTHER" id="PTHR11405">
    <property type="entry name" value="CARBAMOYLTRANSFERASE FAMILY MEMBER"/>
    <property type="match status" value="1"/>
</dbReference>
<reference evidence="20 22" key="1">
    <citation type="submission" date="2012-06" db="EMBL/GenBank/DDBJ databases">
        <title>Draft genome sequence of Lactobacillus gigeriorum CRBIP 24.85T, isolated from chicken crop.</title>
        <authorList>
            <person name="Cousin S."/>
            <person name="Ma L."/>
            <person name="Creno S."/>
            <person name="Clermont D."/>
            <person name="Loux V."/>
            <person name="Bizet C."/>
            <person name="Bouchier C."/>
        </authorList>
    </citation>
    <scope>NUCLEOTIDE SEQUENCE [LARGE SCALE GENOMIC DNA]</scope>
    <source>
        <strain evidence="22">CRBIP 24.85T</strain>
        <strain evidence="20">Type strain: CRBIP 24.85</strain>
    </source>
</reference>
<keyword evidence="14" id="KW-0464">Manganese</keyword>
<dbReference type="GO" id="GO:0004087">
    <property type="term" value="F:carbamoyl-phosphate synthase (ammonia) activity"/>
    <property type="evidence" value="ECO:0007669"/>
    <property type="project" value="UniProtKB-EC"/>
</dbReference>
<dbReference type="SMART" id="SM01096">
    <property type="entry name" value="CPSase_L_D3"/>
    <property type="match status" value="1"/>
</dbReference>
<feature type="domain" description="ATP-grasp" evidence="18">
    <location>
        <begin position="682"/>
        <end position="868"/>
    </location>
</feature>
<dbReference type="Pfam" id="PF02787">
    <property type="entry name" value="CPSase_L_D3"/>
    <property type="match status" value="1"/>
</dbReference>
<comment type="cofactor">
    <cofactor evidence="2">
        <name>Mg(2+)</name>
        <dbReference type="ChEBI" id="CHEBI:18420"/>
    </cofactor>
</comment>
<dbReference type="SUPFAM" id="SSF52335">
    <property type="entry name" value="Methylglyoxal synthase-like"/>
    <property type="match status" value="1"/>
</dbReference>
<evidence type="ECO:0000259" key="19">
    <source>
        <dbReference type="PROSITE" id="PS51855"/>
    </source>
</evidence>
<dbReference type="InterPro" id="IPR033937">
    <property type="entry name" value="MGS_CPS_CarB"/>
</dbReference>
<dbReference type="SUPFAM" id="SSF48108">
    <property type="entry name" value="Carbamoyl phosphate synthetase, large subunit connection domain"/>
    <property type="match status" value="1"/>
</dbReference>
<dbReference type="PROSITE" id="PS51855">
    <property type="entry name" value="MGS"/>
    <property type="match status" value="1"/>
</dbReference>
<dbReference type="EMBL" id="CAKC01000093">
    <property type="protein sequence ID" value="CCI87815.1"/>
    <property type="molecule type" value="Genomic_DNA"/>
</dbReference>
<dbReference type="SUPFAM" id="SSF56059">
    <property type="entry name" value="Glutathione synthetase ATP-binding domain-like"/>
    <property type="match status" value="2"/>
</dbReference>
<evidence type="ECO:0000256" key="9">
    <source>
        <dbReference type="ARBA" id="ARBA00022737"/>
    </source>
</evidence>
<dbReference type="InterPro" id="IPR036897">
    <property type="entry name" value="CarbamoylP_synth_lsu_oligo_sf"/>
</dbReference>
<evidence type="ECO:0000256" key="11">
    <source>
        <dbReference type="ARBA" id="ARBA00022840"/>
    </source>
</evidence>
<dbReference type="GO" id="GO:0046872">
    <property type="term" value="F:metal ion binding"/>
    <property type="evidence" value="ECO:0007669"/>
    <property type="project" value="UniProtKB-KW"/>
</dbReference>
<evidence type="ECO:0000259" key="18">
    <source>
        <dbReference type="PROSITE" id="PS50975"/>
    </source>
</evidence>
<dbReference type="Gene3D" id="3.30.470.20">
    <property type="entry name" value="ATP-grasp fold, B domain"/>
    <property type="match status" value="2"/>
</dbReference>
<evidence type="ECO:0000313" key="20">
    <source>
        <dbReference type="EMBL" id="CCI87815.1"/>
    </source>
</evidence>
<proteinExistence type="inferred from homology"/>
<dbReference type="InterPro" id="IPR013815">
    <property type="entry name" value="ATP_grasp_subdomain_1"/>
</dbReference>
<comment type="caution">
    <text evidence="20">The sequence shown here is derived from an EMBL/GenBank/DDBJ whole genome shotgun (WGS) entry which is preliminary data.</text>
</comment>
<dbReference type="OrthoDB" id="2251141at2"/>
<reference evidence="21 23" key="2">
    <citation type="journal article" date="2015" name="Genome Announc.">
        <title>Expanding the biotechnology potential of lactobacilli through comparative genomics of 213 strains and associated genera.</title>
        <authorList>
            <person name="Sun Z."/>
            <person name="Harris H.M."/>
            <person name="McCann A."/>
            <person name="Guo C."/>
            <person name="Argimon S."/>
            <person name="Zhang W."/>
            <person name="Yang X."/>
            <person name="Jeffery I.B."/>
            <person name="Cooney J.C."/>
            <person name="Kagawa T.F."/>
            <person name="Liu W."/>
            <person name="Song Y."/>
            <person name="Salvetti E."/>
            <person name="Wrobel A."/>
            <person name="Rasinkangas P."/>
            <person name="Parkhill J."/>
            <person name="Rea M.C."/>
            <person name="O'Sullivan O."/>
            <person name="Ritari J."/>
            <person name="Douillard F.P."/>
            <person name="Paul Ross R."/>
            <person name="Yang R."/>
            <person name="Briner A.E."/>
            <person name="Felis G.E."/>
            <person name="de Vos W.M."/>
            <person name="Barrangou R."/>
            <person name="Klaenhammer T.R."/>
            <person name="Caufield P.W."/>
            <person name="Cui Y."/>
            <person name="Zhang H."/>
            <person name="O'Toole P.W."/>
        </authorList>
    </citation>
    <scope>NUCLEOTIDE SEQUENCE [LARGE SCALE GENOMIC DNA]</scope>
    <source>
        <strain evidence="21 23">DSM 23908</strain>
    </source>
</reference>
<comment type="catalytic activity">
    <reaction evidence="16">
        <text>hydrogencarbonate + L-glutamine + 2 ATP + H2O = carbamoyl phosphate + L-glutamate + 2 ADP + phosphate + 2 H(+)</text>
        <dbReference type="Rhea" id="RHEA:18633"/>
        <dbReference type="ChEBI" id="CHEBI:15377"/>
        <dbReference type="ChEBI" id="CHEBI:15378"/>
        <dbReference type="ChEBI" id="CHEBI:17544"/>
        <dbReference type="ChEBI" id="CHEBI:29985"/>
        <dbReference type="ChEBI" id="CHEBI:30616"/>
        <dbReference type="ChEBI" id="CHEBI:43474"/>
        <dbReference type="ChEBI" id="CHEBI:58228"/>
        <dbReference type="ChEBI" id="CHEBI:58359"/>
        <dbReference type="ChEBI" id="CHEBI:456216"/>
        <dbReference type="EC" id="6.3.5.5"/>
    </reaction>
</comment>
<dbReference type="NCBIfam" id="NF009455">
    <property type="entry name" value="PRK12815.1"/>
    <property type="match status" value="1"/>
</dbReference>
<dbReference type="CDD" id="cd01424">
    <property type="entry name" value="MGS_CPS_II"/>
    <property type="match status" value="1"/>
</dbReference>
<keyword evidence="5" id="KW-0055">Arginine biosynthesis</keyword>
<dbReference type="PROSITE" id="PS50975">
    <property type="entry name" value="ATP_GRASP"/>
    <property type="match status" value="2"/>
</dbReference>
<comment type="cofactor">
    <cofactor evidence="1">
        <name>Mn(2+)</name>
        <dbReference type="ChEBI" id="CHEBI:29035"/>
    </cofactor>
</comment>
<dbReference type="InterPro" id="IPR058047">
    <property type="entry name" value="CPSase_preATP-grasp"/>
</dbReference>
<evidence type="ECO:0000256" key="7">
    <source>
        <dbReference type="ARBA" id="ARBA00022605"/>
    </source>
</evidence>
<dbReference type="EC" id="6.3.5.5" evidence="20"/>
<dbReference type="EMBL" id="AYZO01000002">
    <property type="protein sequence ID" value="KRN14588.1"/>
    <property type="molecule type" value="Genomic_DNA"/>
</dbReference>
<evidence type="ECO:0000256" key="8">
    <source>
        <dbReference type="ARBA" id="ARBA00022723"/>
    </source>
</evidence>
<evidence type="ECO:0000256" key="6">
    <source>
        <dbReference type="ARBA" id="ARBA00022598"/>
    </source>
</evidence>
<dbReference type="GO" id="GO:0005737">
    <property type="term" value="C:cytoplasm"/>
    <property type="evidence" value="ECO:0007669"/>
    <property type="project" value="TreeGrafter"/>
</dbReference>
<dbReference type="Proteomes" id="UP000009326">
    <property type="component" value="Unassembled WGS sequence"/>
</dbReference>
<evidence type="ECO:0000313" key="23">
    <source>
        <dbReference type="Proteomes" id="UP000051521"/>
    </source>
</evidence>
<dbReference type="UniPathway" id="UPA00070">
    <property type="reaction ID" value="UER00115"/>
</dbReference>
<dbReference type="InterPro" id="IPR011607">
    <property type="entry name" value="MGS-like_dom"/>
</dbReference>
<dbReference type="Gene3D" id="3.40.50.1380">
    <property type="entry name" value="Methylglyoxal synthase-like domain"/>
    <property type="match status" value="1"/>
</dbReference>
<dbReference type="Pfam" id="PF25596">
    <property type="entry name" value="CPSase_L_D1"/>
    <property type="match status" value="2"/>
</dbReference>
<dbReference type="SMART" id="SM00851">
    <property type="entry name" value="MGS"/>
    <property type="match status" value="1"/>
</dbReference>
<keyword evidence="7" id="KW-0028">Amino-acid biosynthesis</keyword>
<dbReference type="InterPro" id="IPR016185">
    <property type="entry name" value="PreATP-grasp_dom_sf"/>
</dbReference>
<evidence type="ECO:0000256" key="3">
    <source>
        <dbReference type="ARBA" id="ARBA00005077"/>
    </source>
</evidence>
<dbReference type="GO" id="GO:0006541">
    <property type="term" value="P:glutamine metabolic process"/>
    <property type="evidence" value="ECO:0007669"/>
    <property type="project" value="TreeGrafter"/>
</dbReference>
<evidence type="ECO:0000313" key="21">
    <source>
        <dbReference type="EMBL" id="KRN14588.1"/>
    </source>
</evidence>
<keyword evidence="11 17" id="KW-0067">ATP-binding</keyword>